<organism evidence="2 3">
    <name type="scientific">Rhodococcus qingshengii</name>
    <dbReference type="NCBI Taxonomy" id="334542"/>
    <lineage>
        <taxon>Bacteria</taxon>
        <taxon>Bacillati</taxon>
        <taxon>Actinomycetota</taxon>
        <taxon>Actinomycetes</taxon>
        <taxon>Mycobacteriales</taxon>
        <taxon>Nocardiaceae</taxon>
        <taxon>Rhodococcus</taxon>
        <taxon>Rhodococcus erythropolis group</taxon>
    </lineage>
</organism>
<dbReference type="EMBL" id="NOVD01000044">
    <property type="protein sequence ID" value="PCK23844.1"/>
    <property type="molecule type" value="Genomic_DNA"/>
</dbReference>
<protein>
    <recommendedName>
        <fullName evidence="1">Limonene-1,2-epoxide hydrolase domain-containing protein</fullName>
    </recommendedName>
</protein>
<proteinExistence type="predicted"/>
<evidence type="ECO:0000259" key="1">
    <source>
        <dbReference type="Pfam" id="PF07858"/>
    </source>
</evidence>
<accession>A0A2A5J2M8</accession>
<name>A0A2A5J2M8_RHOSG</name>
<sequence length="146" mass="17002">MNPPMRKHNSRQPEYLLNDDQLTSRVVDLLIALEEMDADAVRALVDPDIEWRNTGLPSVRGSKRVELALTIVSRLITRYEVVEVLTMTTDHNTVSSRRREIIRIGWFAMHLDVDGHYTFANGLLRIWDDRFSYHRLLRGLRFGPTT</sequence>
<gene>
    <name evidence="2" type="ORF">CHR55_29125</name>
</gene>
<dbReference type="Proteomes" id="UP000230886">
    <property type="component" value="Unassembled WGS sequence"/>
</dbReference>
<dbReference type="AlphaFoldDB" id="A0A2A5J2M8"/>
<dbReference type="InterPro" id="IPR032710">
    <property type="entry name" value="NTF2-like_dom_sf"/>
</dbReference>
<feature type="domain" description="Limonene-1,2-epoxide hydrolase" evidence="1">
    <location>
        <begin position="26"/>
        <end position="139"/>
    </location>
</feature>
<dbReference type="InterPro" id="IPR013100">
    <property type="entry name" value="LEH"/>
</dbReference>
<evidence type="ECO:0000313" key="2">
    <source>
        <dbReference type="EMBL" id="PCK23844.1"/>
    </source>
</evidence>
<dbReference type="SUPFAM" id="SSF54427">
    <property type="entry name" value="NTF2-like"/>
    <property type="match status" value="1"/>
</dbReference>
<dbReference type="Pfam" id="PF07858">
    <property type="entry name" value="LEH"/>
    <property type="match status" value="1"/>
</dbReference>
<comment type="caution">
    <text evidence="2">The sequence shown here is derived from an EMBL/GenBank/DDBJ whole genome shotgun (WGS) entry which is preliminary data.</text>
</comment>
<reference evidence="2 3" key="1">
    <citation type="submission" date="2017-07" db="EMBL/GenBank/DDBJ databases">
        <title>Draft sequence of Rhodococcus enclensis 23b-28.</title>
        <authorList>
            <person name="Besaury L."/>
            <person name="Sancelme M."/>
            <person name="Amato P."/>
            <person name="Lallement A."/>
            <person name="Delort A.-M."/>
        </authorList>
    </citation>
    <scope>NUCLEOTIDE SEQUENCE [LARGE SCALE GENOMIC DNA]</scope>
    <source>
        <strain evidence="2 3">23b-28</strain>
    </source>
</reference>
<dbReference type="Gene3D" id="3.10.450.50">
    <property type="match status" value="1"/>
</dbReference>
<evidence type="ECO:0000313" key="3">
    <source>
        <dbReference type="Proteomes" id="UP000230886"/>
    </source>
</evidence>